<dbReference type="Pfam" id="PF00246">
    <property type="entry name" value="Peptidase_M14"/>
    <property type="match status" value="1"/>
</dbReference>
<evidence type="ECO:0000256" key="2">
    <source>
        <dbReference type="ARBA" id="ARBA00005988"/>
    </source>
</evidence>
<dbReference type="SMART" id="SM00631">
    <property type="entry name" value="Zn_pept"/>
    <property type="match status" value="1"/>
</dbReference>
<keyword evidence="3" id="KW-0645">Protease</keyword>
<accession>A0ABD5Z383</accession>
<evidence type="ECO:0000256" key="1">
    <source>
        <dbReference type="ARBA" id="ARBA00001947"/>
    </source>
</evidence>
<dbReference type="EMBL" id="JBHTAR010000011">
    <property type="protein sequence ID" value="MFC7199674.1"/>
    <property type="molecule type" value="Genomic_DNA"/>
</dbReference>
<dbReference type="GO" id="GO:0006508">
    <property type="term" value="P:proteolysis"/>
    <property type="evidence" value="ECO:0007669"/>
    <property type="project" value="UniProtKB-KW"/>
</dbReference>
<dbReference type="PANTHER" id="PTHR11705">
    <property type="entry name" value="PROTEASE FAMILY M14 CARBOXYPEPTIDASE A,B"/>
    <property type="match status" value="1"/>
</dbReference>
<keyword evidence="6" id="KW-0482">Metalloprotease</keyword>
<evidence type="ECO:0000256" key="7">
    <source>
        <dbReference type="SAM" id="MobiDB-lite"/>
    </source>
</evidence>
<dbReference type="RefSeq" id="WP_279529601.1">
    <property type="nucleotide sequence ID" value="NZ_CP122312.1"/>
</dbReference>
<dbReference type="GO" id="GO:0004180">
    <property type="term" value="F:carboxypeptidase activity"/>
    <property type="evidence" value="ECO:0007669"/>
    <property type="project" value="UniProtKB-KW"/>
</dbReference>
<keyword evidence="5" id="KW-0862">Zinc</keyword>
<dbReference type="AlphaFoldDB" id="A0ABD5Z383"/>
<reference evidence="9 10" key="1">
    <citation type="journal article" date="2019" name="Int. J. Syst. Evol. Microbiol.">
        <title>The Global Catalogue of Microorganisms (GCM) 10K type strain sequencing project: providing services to taxonomists for standard genome sequencing and annotation.</title>
        <authorList>
            <consortium name="The Broad Institute Genomics Platform"/>
            <consortium name="The Broad Institute Genome Sequencing Center for Infectious Disease"/>
            <person name="Wu L."/>
            <person name="Ma J."/>
        </authorList>
    </citation>
    <scope>NUCLEOTIDE SEQUENCE [LARGE SCALE GENOMIC DNA]</scope>
    <source>
        <strain evidence="9 10">XZGYJ-43</strain>
    </source>
</reference>
<keyword evidence="9" id="KW-0121">Carboxypeptidase</keyword>
<proteinExistence type="inferred from homology"/>
<evidence type="ECO:0000313" key="9">
    <source>
        <dbReference type="EMBL" id="MFC7199674.1"/>
    </source>
</evidence>
<dbReference type="Gene3D" id="3.40.630.10">
    <property type="entry name" value="Zn peptidases"/>
    <property type="match status" value="1"/>
</dbReference>
<keyword evidence="4" id="KW-0378">Hydrolase</keyword>
<dbReference type="InterPro" id="IPR000834">
    <property type="entry name" value="Peptidase_M14"/>
</dbReference>
<organism evidence="9 10">
    <name type="scientific">Halospeciosus flavus</name>
    <dbReference type="NCBI Taxonomy" id="3032283"/>
    <lineage>
        <taxon>Archaea</taxon>
        <taxon>Methanobacteriati</taxon>
        <taxon>Methanobacteriota</taxon>
        <taxon>Stenosarchaea group</taxon>
        <taxon>Halobacteria</taxon>
        <taxon>Halobacteriales</taxon>
        <taxon>Halobacteriaceae</taxon>
        <taxon>Halospeciosus</taxon>
    </lineage>
</organism>
<evidence type="ECO:0000313" key="10">
    <source>
        <dbReference type="Proteomes" id="UP001596447"/>
    </source>
</evidence>
<comment type="cofactor">
    <cofactor evidence="1">
        <name>Zn(2+)</name>
        <dbReference type="ChEBI" id="CHEBI:29105"/>
    </cofactor>
</comment>
<keyword evidence="10" id="KW-1185">Reference proteome</keyword>
<evidence type="ECO:0000256" key="4">
    <source>
        <dbReference type="ARBA" id="ARBA00022801"/>
    </source>
</evidence>
<comment type="similarity">
    <text evidence="2">Belongs to the peptidase M14 family.</text>
</comment>
<dbReference type="PANTHER" id="PTHR11705:SF143">
    <property type="entry name" value="SLL0236 PROTEIN"/>
    <property type="match status" value="1"/>
</dbReference>
<feature type="domain" description="Peptidase M14" evidence="8">
    <location>
        <begin position="50"/>
        <end position="289"/>
    </location>
</feature>
<feature type="region of interest" description="Disordered" evidence="7">
    <location>
        <begin position="20"/>
        <end position="42"/>
    </location>
</feature>
<name>A0ABD5Z383_9EURY</name>
<sequence length="442" mass="48996">MQRRHFLKTTGIASLGLTAAGSVSANPDGDTYRPGGPKQGSANSINLNAFHTNEELTKALTKVEQRSGRVSLEEIARSAGRNDPVWEVKVGNGDTKVHLITQIHGDEPTGTEVALKVIKQLGLSDSKQVDHILDNLSFTIIPRVNPYGAMYHYDYNGDGSEEWIARRQNTQAWEEGDSRYEPYYHYDSPGGDPGYDMNRDFNVRPPSEFNPRTDDEASWWGEDEEAMHMPYEGHTLFASGLRLAPEIRGVTESFNETDPDYAITHHHKGGNLYPGSGDGNKPAKQTLLSVMASYGESYLDRSPFFPDDHTPVSQAVNPFLDEETSTRSIKLNSLVIEALAERGNSVFDSVTRYGYYPLWGSYLDGMCPNFANGGDSVPGMLYETAYQTDDLGQKALGRMLQLTSVGFLESFEALADDPSLGDTSVETYFDTPLYGEGIQRRR</sequence>
<protein>
    <submittedName>
        <fullName evidence="9">M14 family zinc carboxypeptidase</fullName>
    </submittedName>
</protein>
<dbReference type="SUPFAM" id="SSF53187">
    <property type="entry name" value="Zn-dependent exopeptidases"/>
    <property type="match status" value="1"/>
</dbReference>
<dbReference type="Proteomes" id="UP001596447">
    <property type="component" value="Unassembled WGS sequence"/>
</dbReference>
<evidence type="ECO:0000259" key="8">
    <source>
        <dbReference type="SMART" id="SM00631"/>
    </source>
</evidence>
<gene>
    <name evidence="9" type="ORF">ACFQJ9_09655</name>
</gene>
<dbReference type="GO" id="GO:0008237">
    <property type="term" value="F:metallopeptidase activity"/>
    <property type="evidence" value="ECO:0007669"/>
    <property type="project" value="UniProtKB-KW"/>
</dbReference>
<evidence type="ECO:0000256" key="3">
    <source>
        <dbReference type="ARBA" id="ARBA00022670"/>
    </source>
</evidence>
<evidence type="ECO:0000256" key="6">
    <source>
        <dbReference type="ARBA" id="ARBA00023049"/>
    </source>
</evidence>
<comment type="caution">
    <text evidence="9">The sequence shown here is derived from an EMBL/GenBank/DDBJ whole genome shotgun (WGS) entry which is preliminary data.</text>
</comment>
<evidence type="ECO:0000256" key="5">
    <source>
        <dbReference type="ARBA" id="ARBA00022833"/>
    </source>
</evidence>